<dbReference type="Gene3D" id="1.25.40.390">
    <property type="match status" value="1"/>
</dbReference>
<dbReference type="OrthoDB" id="5694214at2"/>
<evidence type="ECO:0000313" key="10">
    <source>
        <dbReference type="Proteomes" id="UP001138672"/>
    </source>
</evidence>
<evidence type="ECO:0000259" key="7">
    <source>
        <dbReference type="Pfam" id="PF14322"/>
    </source>
</evidence>
<gene>
    <name evidence="8" type="ORF">J2Z56_000922</name>
    <name evidence="9" type="ORF">J2Z57_000215</name>
</gene>
<dbReference type="Proteomes" id="UP001138672">
    <property type="component" value="Unassembled WGS sequence"/>
</dbReference>
<dbReference type="InterPro" id="IPR012944">
    <property type="entry name" value="SusD_RagB_dom"/>
</dbReference>
<reference evidence="8" key="1">
    <citation type="submission" date="2021-03" db="EMBL/GenBank/DDBJ databases">
        <title>Genomic Encyclopedia of Type Strains, Phase IV (KMG-IV): sequencing the most valuable type-strain genomes for metagenomic binning, comparative biology and taxonomic classification.</title>
        <authorList>
            <person name="Goeker M."/>
        </authorList>
    </citation>
    <scope>NUCLEOTIDE SEQUENCE</scope>
    <source>
        <strain evidence="8">DSM 15523</strain>
        <strain evidence="9 11">DSM 16476</strain>
    </source>
</reference>
<dbReference type="SUPFAM" id="SSF48452">
    <property type="entry name" value="TPR-like"/>
    <property type="match status" value="1"/>
</dbReference>
<dbReference type="Gene3D" id="1.25.40.900">
    <property type="match status" value="1"/>
</dbReference>
<sequence>MKNIKHIYKILTVATLLFTIGSCTTEDLDPSLEQNKSVEDGINSINNISGLMLGAYEYLTESGYYGRDYIITNEVRTDNCFSNGNSGRFTTEASFAYNANTGYFYDEAYEAIAIANVIIAQDITALATDTSELEEGYHIQGQAYALRALVHFDLLKQYGQMNTGGTLGIAYVTEYKGEDLYPSRSTYSENVTAIMADLQTAFDMMSDDYYDSTKITMSKYSAKAIESRVAIYFEMWDDAISASEAVINSGLYSMVSSANYVSSWSAGSQQNSIFELAYTSSDNLSSNSLGFIYRLGDSGSYGDVQVLDEVIDIFEEGDVRADILGYEGTLLRNLYKYPDINGSDNVPVIRYEEIILNYAEALYESTGGGLSELNSLRTNRGLAGLTTITKDAIIDERRKELMFEGFRFDDLMRTGQDIEKTSLQQNFTSTISYGDYRLAYPIPQNDIDTNANMVQNEGY</sequence>
<evidence type="ECO:0000256" key="4">
    <source>
        <dbReference type="ARBA" id="ARBA00023136"/>
    </source>
</evidence>
<comment type="subcellular location">
    <subcellularLocation>
        <location evidence="1">Cell outer membrane</location>
    </subcellularLocation>
</comment>
<dbReference type="AlphaFoldDB" id="A0A9X0YLB1"/>
<evidence type="ECO:0000256" key="1">
    <source>
        <dbReference type="ARBA" id="ARBA00004442"/>
    </source>
</evidence>
<evidence type="ECO:0000313" key="8">
    <source>
        <dbReference type="EMBL" id="MBP1839016.1"/>
    </source>
</evidence>
<evidence type="ECO:0000256" key="2">
    <source>
        <dbReference type="ARBA" id="ARBA00006275"/>
    </source>
</evidence>
<keyword evidence="3" id="KW-0732">Signal</keyword>
<name>A0A9X0YLB1_9FLAO</name>
<dbReference type="Proteomes" id="UP001231587">
    <property type="component" value="Unassembled WGS sequence"/>
</dbReference>
<dbReference type="Pfam" id="PF14322">
    <property type="entry name" value="SusD-like_3"/>
    <property type="match status" value="1"/>
</dbReference>
<comment type="caution">
    <text evidence="8">The sequence shown here is derived from an EMBL/GenBank/DDBJ whole genome shotgun (WGS) entry which is preliminary data.</text>
</comment>
<accession>A0A9X0YLB1</accession>
<proteinExistence type="inferred from homology"/>
<dbReference type="PROSITE" id="PS51257">
    <property type="entry name" value="PROKAR_LIPOPROTEIN"/>
    <property type="match status" value="1"/>
</dbReference>
<evidence type="ECO:0000313" key="11">
    <source>
        <dbReference type="Proteomes" id="UP001231587"/>
    </source>
</evidence>
<comment type="similarity">
    <text evidence="2">Belongs to the SusD family.</text>
</comment>
<protein>
    <recommendedName>
        <fullName evidence="12">RagB/SusD family nutrient uptake outer membrane protein</fullName>
    </recommendedName>
</protein>
<dbReference type="RefSeq" id="WP_057783998.1">
    <property type="nucleotide sequence ID" value="NZ_JAGGJQ010000002.1"/>
</dbReference>
<keyword evidence="5" id="KW-0998">Cell outer membrane</keyword>
<dbReference type="Gene3D" id="2.20.20.130">
    <property type="match status" value="1"/>
</dbReference>
<evidence type="ECO:0000313" key="9">
    <source>
        <dbReference type="EMBL" id="MDQ0333793.1"/>
    </source>
</evidence>
<keyword evidence="4" id="KW-0472">Membrane</keyword>
<dbReference type="GO" id="GO:0009279">
    <property type="term" value="C:cell outer membrane"/>
    <property type="evidence" value="ECO:0007669"/>
    <property type="project" value="UniProtKB-SubCell"/>
</dbReference>
<dbReference type="InterPro" id="IPR011990">
    <property type="entry name" value="TPR-like_helical_dom_sf"/>
</dbReference>
<dbReference type="InterPro" id="IPR033985">
    <property type="entry name" value="SusD-like_N"/>
</dbReference>
<dbReference type="EMBL" id="JAGGJQ010000002">
    <property type="protein sequence ID" value="MBP1839016.1"/>
    <property type="molecule type" value="Genomic_DNA"/>
</dbReference>
<evidence type="ECO:0000256" key="5">
    <source>
        <dbReference type="ARBA" id="ARBA00023237"/>
    </source>
</evidence>
<organism evidence="8 10">
    <name type="scientific">Formosa algae</name>
    <dbReference type="NCBI Taxonomy" id="225843"/>
    <lineage>
        <taxon>Bacteria</taxon>
        <taxon>Pseudomonadati</taxon>
        <taxon>Bacteroidota</taxon>
        <taxon>Flavobacteriia</taxon>
        <taxon>Flavobacteriales</taxon>
        <taxon>Flavobacteriaceae</taxon>
        <taxon>Formosa</taxon>
    </lineage>
</organism>
<keyword evidence="11" id="KW-1185">Reference proteome</keyword>
<dbReference type="EMBL" id="JAUSUU010000001">
    <property type="protein sequence ID" value="MDQ0333793.1"/>
    <property type="molecule type" value="Genomic_DNA"/>
</dbReference>
<evidence type="ECO:0008006" key="12">
    <source>
        <dbReference type="Google" id="ProtNLM"/>
    </source>
</evidence>
<evidence type="ECO:0000256" key="3">
    <source>
        <dbReference type="ARBA" id="ARBA00022729"/>
    </source>
</evidence>
<feature type="domain" description="SusD-like N-terminal" evidence="7">
    <location>
        <begin position="39"/>
        <end position="229"/>
    </location>
</feature>
<feature type="domain" description="RagB/SusD" evidence="6">
    <location>
        <begin position="341"/>
        <end position="459"/>
    </location>
</feature>
<evidence type="ECO:0000259" key="6">
    <source>
        <dbReference type="Pfam" id="PF07980"/>
    </source>
</evidence>
<dbReference type="Pfam" id="PF07980">
    <property type="entry name" value="SusD_RagB"/>
    <property type="match status" value="1"/>
</dbReference>